<accession>A0A919RJE2</accession>
<keyword evidence="3" id="KW-1185">Reference proteome</keyword>
<comment type="caution">
    <text evidence="2">The sequence shown here is derived from an EMBL/GenBank/DDBJ whole genome shotgun (WGS) entry which is preliminary data.</text>
</comment>
<feature type="transmembrane region" description="Helical" evidence="1">
    <location>
        <begin position="126"/>
        <end position="145"/>
    </location>
</feature>
<dbReference type="AlphaFoldDB" id="A0A919RJE2"/>
<dbReference type="RefSeq" id="WP_204029914.1">
    <property type="nucleotide sequence ID" value="NZ_BOOW01000032.1"/>
</dbReference>
<sequence length="176" mass="18733">MFKRLLTTAKRPLVQDTALALVMLWTELGGLQAVNVPASVALVALLSSAMLPLRRRHPVVVLVVIGVFDTAGMAMEHSDTAVGPLFVALYSVGRYTSTLTSVVMTVLSIVIGLSTHAATFGDPGQAAMVITALNLALAVATGHIISLRRELTTRREQQIADEGFAVHAHIPLLEKT</sequence>
<evidence type="ECO:0000256" key="1">
    <source>
        <dbReference type="SAM" id="Phobius"/>
    </source>
</evidence>
<gene>
    <name evidence="2" type="ORF">Ssi02_51720</name>
</gene>
<evidence type="ECO:0008006" key="4">
    <source>
        <dbReference type="Google" id="ProtNLM"/>
    </source>
</evidence>
<dbReference type="EMBL" id="BOOW01000032">
    <property type="protein sequence ID" value="GII94941.1"/>
    <property type="molecule type" value="Genomic_DNA"/>
</dbReference>
<keyword evidence="1" id="KW-0812">Transmembrane</keyword>
<organism evidence="2 3">
    <name type="scientific">Sinosporangium siamense</name>
    <dbReference type="NCBI Taxonomy" id="1367973"/>
    <lineage>
        <taxon>Bacteria</taxon>
        <taxon>Bacillati</taxon>
        <taxon>Actinomycetota</taxon>
        <taxon>Actinomycetes</taxon>
        <taxon>Streptosporangiales</taxon>
        <taxon>Streptosporangiaceae</taxon>
        <taxon>Sinosporangium</taxon>
    </lineage>
</organism>
<name>A0A919RJE2_9ACTN</name>
<feature type="transmembrane region" description="Helical" evidence="1">
    <location>
        <begin position="95"/>
        <end position="114"/>
    </location>
</feature>
<reference evidence="2" key="1">
    <citation type="submission" date="2021-01" db="EMBL/GenBank/DDBJ databases">
        <title>Whole genome shotgun sequence of Sinosporangium siamense NBRC 109515.</title>
        <authorList>
            <person name="Komaki H."/>
            <person name="Tamura T."/>
        </authorList>
    </citation>
    <scope>NUCLEOTIDE SEQUENCE</scope>
    <source>
        <strain evidence="2">NBRC 109515</strain>
    </source>
</reference>
<protein>
    <recommendedName>
        <fullName evidence="4">Two-component sensor histidine kinase</fullName>
    </recommendedName>
</protein>
<dbReference type="Proteomes" id="UP000606172">
    <property type="component" value="Unassembled WGS sequence"/>
</dbReference>
<keyword evidence="1" id="KW-1133">Transmembrane helix</keyword>
<proteinExistence type="predicted"/>
<evidence type="ECO:0000313" key="2">
    <source>
        <dbReference type="EMBL" id="GII94941.1"/>
    </source>
</evidence>
<keyword evidence="1" id="KW-0472">Membrane</keyword>
<evidence type="ECO:0000313" key="3">
    <source>
        <dbReference type="Proteomes" id="UP000606172"/>
    </source>
</evidence>